<dbReference type="PANTHER" id="PTHR24422:SF21">
    <property type="entry name" value="CHEMOTAXIS PROTEIN METHYLTRANSFERASE 1"/>
    <property type="match status" value="1"/>
</dbReference>
<dbReference type="Proteomes" id="UP000032266">
    <property type="component" value="Chromosome"/>
</dbReference>
<dbReference type="Gene3D" id="1.10.155.10">
    <property type="entry name" value="Chemotaxis receptor methyltransferase CheR, N-terminal domain"/>
    <property type="match status" value="1"/>
</dbReference>
<reference evidence="7 8" key="1">
    <citation type="submission" date="2014-01" db="EMBL/GenBank/DDBJ databases">
        <title>Full genme sequencing of cellulolytic bacterium Gynuella sunshinyii YC6258T gen. nov., sp. nov.</title>
        <authorList>
            <person name="Khan H."/>
            <person name="Chung E.J."/>
            <person name="Chung Y.R."/>
        </authorList>
    </citation>
    <scope>NUCLEOTIDE SEQUENCE [LARGE SCALE GENOMIC DNA]</scope>
    <source>
        <strain evidence="7 8">YC6258</strain>
    </source>
</reference>
<dbReference type="EC" id="2.1.1.80" evidence="2"/>
<dbReference type="InterPro" id="IPR000780">
    <property type="entry name" value="CheR_MeTrfase"/>
</dbReference>
<comment type="catalytic activity">
    <reaction evidence="1">
        <text>L-glutamyl-[protein] + S-adenosyl-L-methionine = [protein]-L-glutamate 5-O-methyl ester + S-adenosyl-L-homocysteine</text>
        <dbReference type="Rhea" id="RHEA:24452"/>
        <dbReference type="Rhea" id="RHEA-COMP:10208"/>
        <dbReference type="Rhea" id="RHEA-COMP:10311"/>
        <dbReference type="ChEBI" id="CHEBI:29973"/>
        <dbReference type="ChEBI" id="CHEBI:57856"/>
        <dbReference type="ChEBI" id="CHEBI:59789"/>
        <dbReference type="ChEBI" id="CHEBI:82795"/>
        <dbReference type="EC" id="2.1.1.80"/>
    </reaction>
</comment>
<keyword evidence="4 7" id="KW-0808">Transferase</keyword>
<dbReference type="AlphaFoldDB" id="A0A0C5VBU3"/>
<dbReference type="Pfam" id="PF03705">
    <property type="entry name" value="CheR_N"/>
    <property type="match status" value="1"/>
</dbReference>
<dbReference type="EMBL" id="CP007142">
    <property type="protein sequence ID" value="AJQ96795.1"/>
    <property type="molecule type" value="Genomic_DNA"/>
</dbReference>
<evidence type="ECO:0000256" key="1">
    <source>
        <dbReference type="ARBA" id="ARBA00001541"/>
    </source>
</evidence>
<dbReference type="STRING" id="1445510.YC6258_04763"/>
<dbReference type="PRINTS" id="PR00996">
    <property type="entry name" value="CHERMTFRASE"/>
</dbReference>
<dbReference type="SUPFAM" id="SSF53335">
    <property type="entry name" value="S-adenosyl-L-methionine-dependent methyltransferases"/>
    <property type="match status" value="1"/>
</dbReference>
<dbReference type="InterPro" id="IPR029063">
    <property type="entry name" value="SAM-dependent_MTases_sf"/>
</dbReference>
<dbReference type="SMART" id="SM00138">
    <property type="entry name" value="MeTrc"/>
    <property type="match status" value="1"/>
</dbReference>
<dbReference type="GO" id="GO:0008983">
    <property type="term" value="F:protein-glutamate O-methyltransferase activity"/>
    <property type="evidence" value="ECO:0007669"/>
    <property type="project" value="UniProtKB-EC"/>
</dbReference>
<dbReference type="GO" id="GO:0032259">
    <property type="term" value="P:methylation"/>
    <property type="evidence" value="ECO:0007669"/>
    <property type="project" value="UniProtKB-KW"/>
</dbReference>
<feature type="domain" description="CheR-type methyltransferase" evidence="6">
    <location>
        <begin position="1"/>
        <end position="275"/>
    </location>
</feature>
<dbReference type="RefSeq" id="WP_044618719.1">
    <property type="nucleotide sequence ID" value="NZ_CP007142.1"/>
</dbReference>
<dbReference type="Gene3D" id="3.40.50.150">
    <property type="entry name" value="Vaccinia Virus protein VP39"/>
    <property type="match status" value="1"/>
</dbReference>
<dbReference type="CDD" id="cd02440">
    <property type="entry name" value="AdoMet_MTases"/>
    <property type="match status" value="1"/>
</dbReference>
<name>A0A0C5VBU3_9GAMM</name>
<keyword evidence="8" id="KW-1185">Reference proteome</keyword>
<dbReference type="KEGG" id="gsn:YC6258_04763"/>
<keyword evidence="5" id="KW-0949">S-adenosyl-L-methionine</keyword>
<evidence type="ECO:0000256" key="2">
    <source>
        <dbReference type="ARBA" id="ARBA00012534"/>
    </source>
</evidence>
<dbReference type="InterPro" id="IPR022641">
    <property type="entry name" value="CheR_N"/>
</dbReference>
<dbReference type="InterPro" id="IPR022642">
    <property type="entry name" value="CheR_C"/>
</dbReference>
<organism evidence="7 8">
    <name type="scientific">Gynuella sunshinyii YC6258</name>
    <dbReference type="NCBI Taxonomy" id="1445510"/>
    <lineage>
        <taxon>Bacteria</taxon>
        <taxon>Pseudomonadati</taxon>
        <taxon>Pseudomonadota</taxon>
        <taxon>Gammaproteobacteria</taxon>
        <taxon>Oceanospirillales</taxon>
        <taxon>Saccharospirillaceae</taxon>
        <taxon>Gynuella</taxon>
    </lineage>
</organism>
<dbReference type="InterPro" id="IPR050903">
    <property type="entry name" value="Bact_Chemotaxis_MeTrfase"/>
</dbReference>
<gene>
    <name evidence="7" type="ORF">YC6258_04763</name>
</gene>
<dbReference type="PROSITE" id="PS50123">
    <property type="entry name" value="CHER"/>
    <property type="match status" value="1"/>
</dbReference>
<evidence type="ECO:0000313" key="8">
    <source>
        <dbReference type="Proteomes" id="UP000032266"/>
    </source>
</evidence>
<evidence type="ECO:0000256" key="5">
    <source>
        <dbReference type="ARBA" id="ARBA00022691"/>
    </source>
</evidence>
<dbReference type="SUPFAM" id="SSF47757">
    <property type="entry name" value="Chemotaxis receptor methyltransferase CheR, N-terminal domain"/>
    <property type="match status" value="1"/>
</dbReference>
<accession>A0A0C5VBU3</accession>
<dbReference type="PANTHER" id="PTHR24422">
    <property type="entry name" value="CHEMOTAXIS PROTEIN METHYLTRANSFERASE"/>
    <property type="match status" value="1"/>
</dbReference>
<dbReference type="Pfam" id="PF01739">
    <property type="entry name" value="CheR"/>
    <property type="match status" value="1"/>
</dbReference>
<evidence type="ECO:0000256" key="4">
    <source>
        <dbReference type="ARBA" id="ARBA00022679"/>
    </source>
</evidence>
<dbReference type="PATRIC" id="fig|1445510.3.peg.4726"/>
<evidence type="ECO:0000256" key="3">
    <source>
        <dbReference type="ARBA" id="ARBA00022603"/>
    </source>
</evidence>
<keyword evidence="3 7" id="KW-0489">Methyltransferase</keyword>
<sequence>MSATEKGYAEFARFLETVSGISLGDNKQYLVTSRLRNILKEHHLSSLEELLVQVKNDIRGQLRTKVIDAMTTNETLWFRDMHPFDILKRVILPEHFAQVKGRPLRIWSAACSSGQEPYSIAFTLEEWGKSNPGKISPSDKIIATDISSSVLAEAKQAEYPMLSLGRGLDTPKINQYFTKVSEGRWKVKPEYTRKVEFRALNLKDSYAGLGKFDIVFCRNVLIYFTGDLKKDILTRIHGTLRPGGFLVVGASESVGSLQDKYEMVHCRPGIIYRAI</sequence>
<evidence type="ECO:0000259" key="6">
    <source>
        <dbReference type="PROSITE" id="PS50123"/>
    </source>
</evidence>
<dbReference type="InterPro" id="IPR036804">
    <property type="entry name" value="CheR_N_sf"/>
</dbReference>
<dbReference type="HOGENOM" id="CLU_025854_0_2_6"/>
<dbReference type="OrthoDB" id="9816309at2"/>
<proteinExistence type="predicted"/>
<evidence type="ECO:0000313" key="7">
    <source>
        <dbReference type="EMBL" id="AJQ96795.1"/>
    </source>
</evidence>
<protein>
    <recommendedName>
        <fullName evidence="2">protein-glutamate O-methyltransferase</fullName>
        <ecNumber evidence="2">2.1.1.80</ecNumber>
    </recommendedName>
</protein>